<name>W4LCL5_ENTF1</name>
<dbReference type="AlphaFoldDB" id="W4LCL5"/>
<proteinExistence type="predicted"/>
<organism evidence="3 4">
    <name type="scientific">Entotheonella factor</name>
    <dbReference type="NCBI Taxonomy" id="1429438"/>
    <lineage>
        <taxon>Bacteria</taxon>
        <taxon>Pseudomonadati</taxon>
        <taxon>Nitrospinota/Tectimicrobiota group</taxon>
        <taxon>Candidatus Tectimicrobiota</taxon>
        <taxon>Candidatus Entotheonellia</taxon>
        <taxon>Candidatus Entotheonellales</taxon>
        <taxon>Candidatus Entotheonellaceae</taxon>
        <taxon>Candidatus Entotheonella</taxon>
    </lineage>
</organism>
<dbReference type="EMBL" id="AZHW01000914">
    <property type="protein sequence ID" value="ETW95460.1"/>
    <property type="molecule type" value="Genomic_DNA"/>
</dbReference>
<keyword evidence="1" id="KW-0560">Oxidoreductase</keyword>
<gene>
    <name evidence="3" type="ORF">ETSY1_30525</name>
</gene>
<evidence type="ECO:0000256" key="1">
    <source>
        <dbReference type="ARBA" id="ARBA00023002"/>
    </source>
</evidence>
<evidence type="ECO:0000259" key="2">
    <source>
        <dbReference type="Pfam" id="PF01266"/>
    </source>
</evidence>
<dbReference type="InterPro" id="IPR036188">
    <property type="entry name" value="FAD/NAD-bd_sf"/>
</dbReference>
<keyword evidence="4" id="KW-1185">Reference proteome</keyword>
<dbReference type="GO" id="GO:0016491">
    <property type="term" value="F:oxidoreductase activity"/>
    <property type="evidence" value="ECO:0007669"/>
    <property type="project" value="UniProtKB-KW"/>
</dbReference>
<feature type="domain" description="FAD dependent oxidoreductase" evidence="2">
    <location>
        <begin position="7"/>
        <end position="352"/>
    </location>
</feature>
<protein>
    <recommendedName>
        <fullName evidence="2">FAD dependent oxidoreductase domain-containing protein</fullName>
    </recommendedName>
</protein>
<dbReference type="Gene3D" id="3.50.50.60">
    <property type="entry name" value="FAD/NAD(P)-binding domain"/>
    <property type="match status" value="1"/>
</dbReference>
<dbReference type="SUPFAM" id="SSF51905">
    <property type="entry name" value="FAD/NAD(P)-binding domain"/>
    <property type="match status" value="1"/>
</dbReference>
<dbReference type="PANTHER" id="PTHR13847:SF289">
    <property type="entry name" value="GLYCINE OXIDASE"/>
    <property type="match status" value="1"/>
</dbReference>
<dbReference type="GO" id="GO:0005737">
    <property type="term" value="C:cytoplasm"/>
    <property type="evidence" value="ECO:0007669"/>
    <property type="project" value="TreeGrafter"/>
</dbReference>
<dbReference type="Gene3D" id="3.30.9.10">
    <property type="entry name" value="D-Amino Acid Oxidase, subunit A, domain 2"/>
    <property type="match status" value="1"/>
</dbReference>
<evidence type="ECO:0000313" key="4">
    <source>
        <dbReference type="Proteomes" id="UP000019141"/>
    </source>
</evidence>
<reference evidence="3 4" key="1">
    <citation type="journal article" date="2014" name="Nature">
        <title>An environmental bacterial taxon with a large and distinct metabolic repertoire.</title>
        <authorList>
            <person name="Wilson M.C."/>
            <person name="Mori T."/>
            <person name="Ruckert C."/>
            <person name="Uria A.R."/>
            <person name="Helf M.J."/>
            <person name="Takada K."/>
            <person name="Gernert C."/>
            <person name="Steffens U.A."/>
            <person name="Heycke N."/>
            <person name="Schmitt S."/>
            <person name="Rinke C."/>
            <person name="Helfrich E.J."/>
            <person name="Brachmann A.O."/>
            <person name="Gurgui C."/>
            <person name="Wakimoto T."/>
            <person name="Kracht M."/>
            <person name="Crusemann M."/>
            <person name="Hentschel U."/>
            <person name="Abe I."/>
            <person name="Matsunaga S."/>
            <person name="Kalinowski J."/>
            <person name="Takeyama H."/>
            <person name="Piel J."/>
        </authorList>
    </citation>
    <scope>NUCLEOTIDE SEQUENCE [LARGE SCALE GENOMIC DNA]</scope>
    <source>
        <strain evidence="4">TSY1</strain>
    </source>
</reference>
<dbReference type="Pfam" id="PF01266">
    <property type="entry name" value="DAO"/>
    <property type="match status" value="1"/>
</dbReference>
<sequence>MVANGSDVVIVGGGITGTAIAYYLGKAGVKTTVIENDSVGSHASGFAYGGLSPLGGAGIPGVMAEVSQESMRLHFEWAHSLPEETGVNIEFRQRPTLALAFNDEEVEKLKAPLAWQQQQPGYKVEWLDLAGAKAVESRISDEAIGAVYIEGGADVEPYRLTLALTRAAENMGATVRHGRVTGLKWAGSRVAGVMLEHGEVACDQVVLAAGPWSAETGAWLNLPIEVRPLKGQIIRLRAPGAPLQCSVGWKGNYATTKPDGLLWTGTTEEEAGFDENPTQAARDQIVESLLKMLPSMTDAELVEHTACLRPLSADEWLLLGPVPNCEGVYMATGAGRKGILLAPAMARATADLIVKGSASISLDAFDPGRFKS</sequence>
<accession>W4LCL5</accession>
<comment type="caution">
    <text evidence="3">The sequence shown here is derived from an EMBL/GenBank/DDBJ whole genome shotgun (WGS) entry which is preliminary data.</text>
</comment>
<dbReference type="HOGENOM" id="CLU_007884_4_1_7"/>
<dbReference type="Proteomes" id="UP000019141">
    <property type="component" value="Unassembled WGS sequence"/>
</dbReference>
<evidence type="ECO:0000313" key="3">
    <source>
        <dbReference type="EMBL" id="ETW95460.1"/>
    </source>
</evidence>
<dbReference type="PANTHER" id="PTHR13847">
    <property type="entry name" value="SARCOSINE DEHYDROGENASE-RELATED"/>
    <property type="match status" value="1"/>
</dbReference>
<dbReference type="InterPro" id="IPR006076">
    <property type="entry name" value="FAD-dep_OxRdtase"/>
</dbReference>
<dbReference type="SUPFAM" id="SSF54373">
    <property type="entry name" value="FAD-linked reductases, C-terminal domain"/>
    <property type="match status" value="1"/>
</dbReference>